<organism evidence="1 2">
    <name type="scientific">Sinorhizobium americanum</name>
    <dbReference type="NCBI Taxonomy" id="194963"/>
    <lineage>
        <taxon>Bacteria</taxon>
        <taxon>Pseudomonadati</taxon>
        <taxon>Pseudomonadota</taxon>
        <taxon>Alphaproteobacteria</taxon>
        <taxon>Hyphomicrobiales</taxon>
        <taxon>Rhizobiaceae</taxon>
        <taxon>Sinorhizobium/Ensifer group</taxon>
        <taxon>Sinorhizobium</taxon>
    </lineage>
</organism>
<dbReference type="AlphaFoldDB" id="A0A2S3YQR9"/>
<accession>A0A2S3YQR9</accession>
<name>A0A2S3YQR9_9HYPH</name>
<reference evidence="1 2" key="1">
    <citation type="journal article" date="2014" name="Syst. Appl. Microbiol.">
        <title>Microsymbionts of Phaseolus vulgaris in acid and alkaline soils of Mexico.</title>
        <authorList>
            <person name="Verastegui-Valdes M.M."/>
            <person name="Zhang Y.J."/>
            <person name="Rivera-Orduna F.N."/>
            <person name="Cheng H.P."/>
            <person name="Sui X.H."/>
            <person name="Wang E.T."/>
        </authorList>
    </citation>
    <scope>NUCLEOTIDE SEQUENCE [LARGE SCALE GENOMIC DNA]</scope>
    <source>
        <strain evidence="1 2">FG01</strain>
    </source>
</reference>
<comment type="caution">
    <text evidence="1">The sequence shown here is derived from an EMBL/GenBank/DDBJ whole genome shotgun (WGS) entry which is preliminary data.</text>
</comment>
<protein>
    <submittedName>
        <fullName evidence="1">Uncharacterized protein</fullName>
    </submittedName>
</protein>
<evidence type="ECO:0000313" key="2">
    <source>
        <dbReference type="Proteomes" id="UP000237511"/>
    </source>
</evidence>
<gene>
    <name evidence="1" type="ORF">ATY31_10110</name>
</gene>
<proteinExistence type="predicted"/>
<sequence length="84" mass="9128">MGAYILRRLLLMIPTIVRIMAISFASCNLPPAVPWNRHRGLAPDLFSRAPDLKVVFSGDAGVYHVLTLPGLPDVPLVFASSTGR</sequence>
<dbReference type="Gene3D" id="3.40.50.720">
    <property type="entry name" value="NAD(P)-binding Rossmann-like Domain"/>
    <property type="match status" value="1"/>
</dbReference>
<dbReference type="Proteomes" id="UP000237511">
    <property type="component" value="Unassembled WGS sequence"/>
</dbReference>
<evidence type="ECO:0000313" key="1">
    <source>
        <dbReference type="EMBL" id="POH33641.1"/>
    </source>
</evidence>
<dbReference type="EMBL" id="LODU01000016">
    <property type="protein sequence ID" value="POH33641.1"/>
    <property type="molecule type" value="Genomic_DNA"/>
</dbReference>